<dbReference type="Proteomes" id="UP000494040">
    <property type="component" value="Unassembled WGS sequence"/>
</dbReference>
<evidence type="ECO:0000313" key="10">
    <source>
        <dbReference type="Proteomes" id="UP000494040"/>
    </source>
</evidence>
<keyword evidence="3" id="KW-0689">Ribosomal protein</keyword>
<evidence type="ECO:0000256" key="5">
    <source>
        <dbReference type="ARBA" id="ARBA00023274"/>
    </source>
</evidence>
<dbReference type="PANTHER" id="PTHR13274">
    <property type="entry name" value="MITOCHONDRIAL RIBOSOMAL PROTEIN S25"/>
    <property type="match status" value="1"/>
</dbReference>
<dbReference type="GO" id="GO:0005739">
    <property type="term" value="C:mitochondrion"/>
    <property type="evidence" value="ECO:0007669"/>
    <property type="project" value="UniProtKB-SubCell"/>
</dbReference>
<evidence type="ECO:0000256" key="4">
    <source>
        <dbReference type="ARBA" id="ARBA00023128"/>
    </source>
</evidence>
<organism evidence="9 10">
    <name type="scientific">Cimex lectularius</name>
    <name type="common">Bed bug</name>
    <name type="synonym">Acanthia lectularia</name>
    <dbReference type="NCBI Taxonomy" id="79782"/>
    <lineage>
        <taxon>Eukaryota</taxon>
        <taxon>Metazoa</taxon>
        <taxon>Ecdysozoa</taxon>
        <taxon>Arthropoda</taxon>
        <taxon>Hexapoda</taxon>
        <taxon>Insecta</taxon>
        <taxon>Pterygota</taxon>
        <taxon>Neoptera</taxon>
        <taxon>Paraneoptera</taxon>
        <taxon>Hemiptera</taxon>
        <taxon>Heteroptera</taxon>
        <taxon>Panheteroptera</taxon>
        <taxon>Cimicomorpha</taxon>
        <taxon>Cimicidae</taxon>
        <taxon>Cimex</taxon>
    </lineage>
</organism>
<reference evidence="9" key="1">
    <citation type="submission" date="2022-01" db="UniProtKB">
        <authorList>
            <consortium name="EnsemblMetazoa"/>
        </authorList>
    </citation>
    <scope>IDENTIFICATION</scope>
</reference>
<keyword evidence="4" id="KW-0496">Mitochondrion</keyword>
<dbReference type="Gene3D" id="3.40.30.10">
    <property type="entry name" value="Glutaredoxin"/>
    <property type="match status" value="1"/>
</dbReference>
<dbReference type="EnsemblMetazoa" id="XM_014401093.2">
    <property type="protein sequence ID" value="XP_014256579.1"/>
    <property type="gene ID" value="LOC106670603"/>
</dbReference>
<name>A0A8I6TJQ1_CIMLE</name>
<dbReference type="Pfam" id="PF05047">
    <property type="entry name" value="L51_S25_CI-B8"/>
    <property type="match status" value="1"/>
</dbReference>
<evidence type="ECO:0000259" key="8">
    <source>
        <dbReference type="SMART" id="SM00916"/>
    </source>
</evidence>
<keyword evidence="5" id="KW-0687">Ribonucleoprotein</keyword>
<evidence type="ECO:0000256" key="6">
    <source>
        <dbReference type="ARBA" id="ARBA00035139"/>
    </source>
</evidence>
<evidence type="ECO:0000256" key="7">
    <source>
        <dbReference type="ARBA" id="ARBA00035369"/>
    </source>
</evidence>
<dbReference type="SUPFAM" id="SSF52833">
    <property type="entry name" value="Thioredoxin-like"/>
    <property type="match status" value="1"/>
</dbReference>
<dbReference type="SMART" id="SM00916">
    <property type="entry name" value="L51_S25_CI-B8"/>
    <property type="match status" value="1"/>
</dbReference>
<evidence type="ECO:0000313" key="9">
    <source>
        <dbReference type="EnsemblMetazoa" id="XP_014256579.1"/>
    </source>
</evidence>
<evidence type="ECO:0000256" key="2">
    <source>
        <dbReference type="ARBA" id="ARBA00008046"/>
    </source>
</evidence>
<dbReference type="OMA" id="DHKQISQ"/>
<protein>
    <recommendedName>
        <fullName evidence="6">Small ribosomal subunit protein mS25</fullName>
    </recommendedName>
    <alternativeName>
        <fullName evidence="7">28S ribosomal protein S25, mitochondrial</fullName>
    </alternativeName>
</protein>
<dbReference type="PANTHER" id="PTHR13274:SF2">
    <property type="entry name" value="SMALL RIBOSOMAL SUBUNIT PROTEIN MS25"/>
    <property type="match status" value="1"/>
</dbReference>
<comment type="subcellular location">
    <subcellularLocation>
        <location evidence="1">Mitochondrion</location>
    </subcellularLocation>
</comment>
<evidence type="ECO:0000256" key="1">
    <source>
        <dbReference type="ARBA" id="ARBA00004173"/>
    </source>
</evidence>
<dbReference type="OrthoDB" id="5919182at2759"/>
<dbReference type="GO" id="GO:0003735">
    <property type="term" value="F:structural constituent of ribosome"/>
    <property type="evidence" value="ECO:0007669"/>
    <property type="project" value="InterPro"/>
</dbReference>
<proteinExistence type="inferred from homology"/>
<dbReference type="InterPro" id="IPR036249">
    <property type="entry name" value="Thioredoxin-like_sf"/>
</dbReference>
<dbReference type="InterPro" id="IPR007741">
    <property type="entry name" value="Ribosomal_mL43/mS25/NADH_DH"/>
</dbReference>
<feature type="domain" description="Ribosomal protein/NADH dehydrogenase" evidence="8">
    <location>
        <begin position="37"/>
        <end position="110"/>
    </location>
</feature>
<sequence length="167" mass="19515">MPFMKGPAPVRRTLKYLEKGRLFFKEGVKICSINYNTSGQHHEGARDFAFWYLPQLQYRNPNVQIITFKNMTPTPFLRFYFDTGDEMLVDIFGKKKEDIMEHLLKVIGKSKEVLRSEEQAKEMKDNPANFGYGCQRHCICELPGQVPCPRIVPLPEHMRGKFINKKD</sequence>
<accession>A0A8I6TJQ1</accession>
<evidence type="ECO:0000256" key="3">
    <source>
        <dbReference type="ARBA" id="ARBA00022980"/>
    </source>
</evidence>
<keyword evidence="10" id="KW-1185">Reference proteome</keyword>
<dbReference type="AlphaFoldDB" id="A0A8I6TJQ1"/>
<dbReference type="GO" id="GO:0005840">
    <property type="term" value="C:ribosome"/>
    <property type="evidence" value="ECO:0007669"/>
    <property type="project" value="UniProtKB-KW"/>
</dbReference>
<dbReference type="GO" id="GO:1990904">
    <property type="term" value="C:ribonucleoprotein complex"/>
    <property type="evidence" value="ECO:0007669"/>
    <property type="project" value="UniProtKB-KW"/>
</dbReference>
<dbReference type="KEGG" id="clec:106670603"/>
<comment type="similarity">
    <text evidence="2">Belongs to the mitochondrion-specific ribosomal protein mS25 family.</text>
</comment>
<dbReference type="InterPro" id="IPR040049">
    <property type="entry name" value="Ribosomal_mS25/mL61"/>
</dbReference>
<gene>
    <name evidence="9" type="primary">106670603</name>
</gene>